<sequence length="425" mass="47850">MLQLSLKVRHEPVSSLGGMLLYNPPPLSKNRGVLLNMLSIAYFPSDFQNVETYLLERTSVSYKKYKFPAKVINLQLRGSPSNAADQRLETLRTMSAVFKIKLEYCYCTSKYEVHMIPNRKMITINDFSQAMYPSCKVRCMASQRVLSPDNVNQVLEFATNYGYDELKAGCYEQLKSTYNPSMGDSSRLLSDLGTEWRTELLNTASVEMKRLSFQDSWRHPEAPLPTADLLAMMQSSSCQEQGLKYFSGCVAGEVVAHIPWAPQRECEVPVMCLSLCSSQQTNEVFSALDVNKFTGQLSIHLICNKVPPEGLAPLPATRLADLPDLYISDANDQSIPWIVSIVKTVMPPDQGYSFIKFPRCQITPNGCKNMLSCLASAQVKLRGLRMSSPHLPPLFRAELRRWINTNISDPIGITPYESHDNMDGW</sequence>
<dbReference type="EMBL" id="CAXKWB010009784">
    <property type="protein sequence ID" value="CAL4096069.1"/>
    <property type="molecule type" value="Genomic_DNA"/>
</dbReference>
<comment type="caution">
    <text evidence="1">The sequence shown here is derived from an EMBL/GenBank/DDBJ whole genome shotgun (WGS) entry which is preliminary data.</text>
</comment>
<dbReference type="Proteomes" id="UP001497623">
    <property type="component" value="Unassembled WGS sequence"/>
</dbReference>
<evidence type="ECO:0000313" key="2">
    <source>
        <dbReference type="Proteomes" id="UP001497623"/>
    </source>
</evidence>
<keyword evidence="2" id="KW-1185">Reference proteome</keyword>
<reference evidence="1 2" key="1">
    <citation type="submission" date="2024-05" db="EMBL/GenBank/DDBJ databases">
        <authorList>
            <person name="Wallberg A."/>
        </authorList>
    </citation>
    <scope>NUCLEOTIDE SEQUENCE [LARGE SCALE GENOMIC DNA]</scope>
</reference>
<accession>A0AAV2QQD5</accession>
<evidence type="ECO:0000313" key="1">
    <source>
        <dbReference type="EMBL" id="CAL4096069.1"/>
    </source>
</evidence>
<protein>
    <submittedName>
        <fullName evidence="1">Uncharacterized protein</fullName>
    </submittedName>
</protein>
<proteinExistence type="predicted"/>
<dbReference type="AlphaFoldDB" id="A0AAV2QQD5"/>
<gene>
    <name evidence="1" type="ORF">MNOR_LOCUS15562</name>
</gene>
<name>A0AAV2QQD5_MEGNR</name>
<organism evidence="1 2">
    <name type="scientific">Meganyctiphanes norvegica</name>
    <name type="common">Northern krill</name>
    <name type="synonym">Thysanopoda norvegica</name>
    <dbReference type="NCBI Taxonomy" id="48144"/>
    <lineage>
        <taxon>Eukaryota</taxon>
        <taxon>Metazoa</taxon>
        <taxon>Ecdysozoa</taxon>
        <taxon>Arthropoda</taxon>
        <taxon>Crustacea</taxon>
        <taxon>Multicrustacea</taxon>
        <taxon>Malacostraca</taxon>
        <taxon>Eumalacostraca</taxon>
        <taxon>Eucarida</taxon>
        <taxon>Euphausiacea</taxon>
        <taxon>Euphausiidae</taxon>
        <taxon>Meganyctiphanes</taxon>
    </lineage>
</organism>